<accession>A0ABY6GNM3</accession>
<proteinExistence type="predicted"/>
<dbReference type="EMBL" id="OP413838">
    <property type="protein sequence ID" value="UYL64848.1"/>
    <property type="molecule type" value="Genomic_DNA"/>
</dbReference>
<evidence type="ECO:0000313" key="2">
    <source>
        <dbReference type="EMBL" id="UYL64848.1"/>
    </source>
</evidence>
<gene>
    <name evidence="2" type="ORF">OFDIEDLO_00052</name>
</gene>
<keyword evidence="1" id="KW-0472">Membrane</keyword>
<organism evidence="2 3">
    <name type="scientific">Methanophagales virus PBV299</name>
    <dbReference type="NCBI Taxonomy" id="2987730"/>
    <lineage>
        <taxon>Viruses</taxon>
        <taxon>Duplodnaviria</taxon>
        <taxon>Heunggongvirae</taxon>
        <taxon>Uroviricota</taxon>
        <taxon>Caudoviricetes</taxon>
        <taxon>Nakonvirales</taxon>
        <taxon>Ahpuchviridae</taxon>
        <taxon>Kisinvirus</taxon>
        <taxon>Kisinvirus pescaderoense</taxon>
    </lineage>
</organism>
<evidence type="ECO:0000313" key="3">
    <source>
        <dbReference type="Proteomes" id="UP001156193"/>
    </source>
</evidence>
<reference evidence="2 3" key="1">
    <citation type="submission" date="2022-09" db="EMBL/GenBank/DDBJ databases">
        <title>Evolutionary Diversification of Methanotrophic Ca. Methanophagales (ANME-1) and Their Expansive Virome.</title>
        <authorList>
            <person name="Laso-Perez R."/>
            <person name="Wu F."/>
            <person name="Cremiere A."/>
            <person name="Speth D."/>
            <person name="Magyar J.S."/>
            <person name="Krupovic M."/>
            <person name="Orphan V.J."/>
        </authorList>
    </citation>
    <scope>NUCLEOTIDE SEQUENCE [LARGE SCALE GENOMIC DNA]</scope>
    <source>
        <strain evidence="2">PBV299</strain>
    </source>
</reference>
<feature type="transmembrane region" description="Helical" evidence="1">
    <location>
        <begin position="6"/>
        <end position="24"/>
    </location>
</feature>
<keyword evidence="1" id="KW-1133">Transmembrane helix</keyword>
<protein>
    <submittedName>
        <fullName evidence="2">Uncharacterized protein</fullName>
    </submittedName>
</protein>
<keyword evidence="3" id="KW-1185">Reference proteome</keyword>
<keyword evidence="1" id="KW-0812">Transmembrane</keyword>
<evidence type="ECO:0000256" key="1">
    <source>
        <dbReference type="SAM" id="Phobius"/>
    </source>
</evidence>
<sequence length="91" mass="10169">MSCEAAEWFAVVLSILVPLLFFILKKLFELSNHTSHILAKVEDLDARIDALEKKTSDIAQIKQFCEKLETVSGIVDKIQGYLACRNGISIS</sequence>
<dbReference type="Proteomes" id="UP001156193">
    <property type="component" value="Segment"/>
</dbReference>
<name>A0ABY6GNM3_9CAUD</name>